<dbReference type="GO" id="GO:0000976">
    <property type="term" value="F:transcription cis-regulatory region binding"/>
    <property type="evidence" value="ECO:0007669"/>
    <property type="project" value="TreeGrafter"/>
</dbReference>
<dbReference type="AlphaFoldDB" id="A0A248LK39"/>
<reference evidence="6" key="1">
    <citation type="submission" date="2017-06" db="EMBL/GenBank/DDBJ databases">
        <title>Whole genome sequence of Laribacter hongkongensis LHGZ1.</title>
        <authorList>
            <person name="Chen D."/>
            <person name="Wu H."/>
            <person name="Chen J."/>
        </authorList>
    </citation>
    <scope>NUCLEOTIDE SEQUENCE [LARGE SCALE GENOMIC DNA]</scope>
    <source>
        <strain evidence="6">LHGZ1</strain>
    </source>
</reference>
<dbReference type="InterPro" id="IPR036271">
    <property type="entry name" value="Tet_transcr_reg_TetR-rel_C_sf"/>
</dbReference>
<protein>
    <submittedName>
        <fullName evidence="5">Putative transcriptional regulator (TetR/AcrR family) protein</fullName>
    </submittedName>
</protein>
<dbReference type="SUPFAM" id="SSF46689">
    <property type="entry name" value="Homeodomain-like"/>
    <property type="match status" value="1"/>
</dbReference>
<dbReference type="InterPro" id="IPR001647">
    <property type="entry name" value="HTH_TetR"/>
</dbReference>
<evidence type="ECO:0000313" key="6">
    <source>
        <dbReference type="Proteomes" id="UP000197424"/>
    </source>
</evidence>
<gene>
    <name evidence="5" type="ORF">LHGZ1_2191</name>
</gene>
<keyword evidence="1" id="KW-0678">Repressor</keyword>
<dbReference type="Gene3D" id="1.10.357.10">
    <property type="entry name" value="Tetracycline Repressor, domain 2"/>
    <property type="match status" value="1"/>
</dbReference>
<evidence type="ECO:0000256" key="1">
    <source>
        <dbReference type="ARBA" id="ARBA00022491"/>
    </source>
</evidence>
<evidence type="ECO:0000256" key="4">
    <source>
        <dbReference type="ARBA" id="ARBA00023163"/>
    </source>
</evidence>
<dbReference type="PANTHER" id="PTHR30055:SF146">
    <property type="entry name" value="HTH-TYPE TRANSCRIPTIONAL DUAL REGULATOR CECR"/>
    <property type="match status" value="1"/>
</dbReference>
<proteinExistence type="predicted"/>
<evidence type="ECO:0000256" key="3">
    <source>
        <dbReference type="ARBA" id="ARBA00023125"/>
    </source>
</evidence>
<dbReference type="InterPro" id="IPR050109">
    <property type="entry name" value="HTH-type_TetR-like_transc_reg"/>
</dbReference>
<keyword evidence="4" id="KW-0804">Transcription</keyword>
<evidence type="ECO:0000313" key="5">
    <source>
        <dbReference type="EMBL" id="ASJ25022.1"/>
    </source>
</evidence>
<dbReference type="OrthoDB" id="9816320at2"/>
<dbReference type="PRINTS" id="PR00455">
    <property type="entry name" value="HTHTETR"/>
</dbReference>
<evidence type="ECO:0000256" key="2">
    <source>
        <dbReference type="ARBA" id="ARBA00023015"/>
    </source>
</evidence>
<keyword evidence="2" id="KW-0805">Transcription regulation</keyword>
<dbReference type="InterPro" id="IPR009057">
    <property type="entry name" value="Homeodomain-like_sf"/>
</dbReference>
<dbReference type="SUPFAM" id="SSF48498">
    <property type="entry name" value="Tetracyclin repressor-like, C-terminal domain"/>
    <property type="match status" value="1"/>
</dbReference>
<dbReference type="Pfam" id="PF00440">
    <property type="entry name" value="TetR_N"/>
    <property type="match status" value="1"/>
</dbReference>
<dbReference type="Pfam" id="PF13977">
    <property type="entry name" value="TetR_C_6"/>
    <property type="match status" value="1"/>
</dbReference>
<dbReference type="PROSITE" id="PS50977">
    <property type="entry name" value="HTH_TETR_2"/>
    <property type="match status" value="1"/>
</dbReference>
<dbReference type="InterPro" id="IPR039538">
    <property type="entry name" value="BetI_C"/>
</dbReference>
<name>A0A248LK39_9NEIS</name>
<dbReference type="EMBL" id="CP022115">
    <property type="protein sequence ID" value="ASJ25022.1"/>
    <property type="molecule type" value="Genomic_DNA"/>
</dbReference>
<dbReference type="OMA" id="CFRASGF"/>
<keyword evidence="3" id="KW-0238">DNA-binding</keyword>
<dbReference type="RefSeq" id="WP_012697602.1">
    <property type="nucleotide sequence ID" value="NZ_CP022115.1"/>
</dbReference>
<organism evidence="5 6">
    <name type="scientific">Laribacter hongkongensis</name>
    <dbReference type="NCBI Taxonomy" id="168471"/>
    <lineage>
        <taxon>Bacteria</taxon>
        <taxon>Pseudomonadati</taxon>
        <taxon>Pseudomonadota</taxon>
        <taxon>Betaproteobacteria</taxon>
        <taxon>Neisseriales</taxon>
        <taxon>Aquaspirillaceae</taxon>
        <taxon>Laribacter</taxon>
    </lineage>
</organism>
<dbReference type="PANTHER" id="PTHR30055">
    <property type="entry name" value="HTH-TYPE TRANSCRIPTIONAL REGULATOR RUTR"/>
    <property type="match status" value="1"/>
</dbReference>
<accession>A0A248LK39</accession>
<dbReference type="GO" id="GO:0003700">
    <property type="term" value="F:DNA-binding transcription factor activity"/>
    <property type="evidence" value="ECO:0007669"/>
    <property type="project" value="TreeGrafter"/>
</dbReference>
<sequence>MCSRPRIGRQPDPALADARRQQILDAAAACFLQQGYHAASMANISRTAAMSTGHIYHFFASKEEIIAAIIARDLQAMYSAMDEITLHPGPRLQALVDNIRQGVQENLAPDHSALQLEMLAEAARNPKVAELLRDADTAARQRLHDLLVSPRTSLTPEQASDLHGALDTLCTLFNGLLIRAVLHPQLDREALVRSIQRAVLGILAPLEGLFQPA</sequence>
<dbReference type="Proteomes" id="UP000197424">
    <property type="component" value="Chromosome"/>
</dbReference>